<dbReference type="PANTHER" id="PTHR23199:SF12">
    <property type="entry name" value="NEUROTROPHIN 1-RELATED"/>
    <property type="match status" value="1"/>
</dbReference>
<organism evidence="6 7">
    <name type="scientific">Microctonus hyperodae</name>
    <name type="common">Parasitoid wasp</name>
    <dbReference type="NCBI Taxonomy" id="165561"/>
    <lineage>
        <taxon>Eukaryota</taxon>
        <taxon>Metazoa</taxon>
        <taxon>Ecdysozoa</taxon>
        <taxon>Arthropoda</taxon>
        <taxon>Hexapoda</taxon>
        <taxon>Insecta</taxon>
        <taxon>Pterygota</taxon>
        <taxon>Neoptera</taxon>
        <taxon>Endopterygota</taxon>
        <taxon>Hymenoptera</taxon>
        <taxon>Apocrita</taxon>
        <taxon>Ichneumonoidea</taxon>
        <taxon>Braconidae</taxon>
        <taxon>Euphorinae</taxon>
        <taxon>Microctonus</taxon>
    </lineage>
</organism>
<keyword evidence="1" id="KW-0732">Signal</keyword>
<evidence type="ECO:0000256" key="4">
    <source>
        <dbReference type="SAM" id="MobiDB-lite"/>
    </source>
</evidence>
<dbReference type="GO" id="GO:0008083">
    <property type="term" value="F:growth factor activity"/>
    <property type="evidence" value="ECO:0007669"/>
    <property type="project" value="TreeGrafter"/>
</dbReference>
<name>A0AA39G162_MICHY</name>
<evidence type="ECO:0000256" key="2">
    <source>
        <dbReference type="ARBA" id="ARBA00023157"/>
    </source>
</evidence>
<evidence type="ECO:0000259" key="5">
    <source>
        <dbReference type="Pfam" id="PF16077"/>
    </source>
</evidence>
<dbReference type="InterPro" id="IPR052444">
    <property type="entry name" value="Spz/Toll_ligand-like"/>
</dbReference>
<evidence type="ECO:0000256" key="3">
    <source>
        <dbReference type="ARBA" id="ARBA00023180"/>
    </source>
</evidence>
<dbReference type="EMBL" id="JAQQBR010000003">
    <property type="protein sequence ID" value="KAK0179610.1"/>
    <property type="molecule type" value="Genomic_DNA"/>
</dbReference>
<feature type="domain" description="Spaetzle" evidence="5">
    <location>
        <begin position="260"/>
        <end position="349"/>
    </location>
</feature>
<proteinExistence type="predicted"/>
<feature type="region of interest" description="Disordered" evidence="4">
    <location>
        <begin position="357"/>
        <end position="505"/>
    </location>
</feature>
<feature type="compositionally biased region" description="Basic residues" evidence="4">
    <location>
        <begin position="130"/>
        <end position="139"/>
    </location>
</feature>
<dbReference type="GO" id="GO:0005615">
    <property type="term" value="C:extracellular space"/>
    <property type="evidence" value="ECO:0007669"/>
    <property type="project" value="UniProtKB-ARBA"/>
</dbReference>
<dbReference type="PANTHER" id="PTHR23199">
    <property type="entry name" value="NEUROTROPHIN 1-RELATED"/>
    <property type="match status" value="1"/>
</dbReference>
<gene>
    <name evidence="6" type="ORF">PV327_005348</name>
</gene>
<reference evidence="6" key="2">
    <citation type="submission" date="2023-03" db="EMBL/GenBank/DDBJ databases">
        <authorList>
            <person name="Inwood S.N."/>
            <person name="Skelly J.G."/>
            <person name="Guhlin J."/>
            <person name="Harrop T.W.R."/>
            <person name="Goldson S.G."/>
            <person name="Dearden P.K."/>
        </authorList>
    </citation>
    <scope>NUCLEOTIDE SEQUENCE</scope>
    <source>
        <strain evidence="6">Lincoln</strain>
        <tissue evidence="6">Whole body</tissue>
    </source>
</reference>
<dbReference type="GO" id="GO:0021556">
    <property type="term" value="P:central nervous system formation"/>
    <property type="evidence" value="ECO:0007669"/>
    <property type="project" value="TreeGrafter"/>
</dbReference>
<dbReference type="GO" id="GO:0005121">
    <property type="term" value="F:Toll binding"/>
    <property type="evidence" value="ECO:0007669"/>
    <property type="project" value="TreeGrafter"/>
</dbReference>
<sequence>MGLLIHHYTPRFDVKTTAFLHCTSSTETLDDSEDEYQSGEKISTSLMIVDDVLKNQTDFIQGELTSSKSPSSSFSSLKNVALISNISRENTTRDLILTTTDDDSPMEDEELPEALPDALELRHLRPINRGRRPYYRPRPRPTSANRRNVHPNEAPLRPVARPNRKQIDGKREPTEKDCNFFSKTVCLKTLNYPQEAIVRSIRNNKNMASALLKDYNFQSDDRNDDNSANDIIIENRFENNEIKKRSDYPSPYDNIEEGFTCPSQVMYARPQLARAASGVWKYIINTGEHTQTLRLEKCSKPKASCSFISENYRSSCVQVYNYHRLLTWDNNLGLHMDIFKIPSCCSCHIHGYTELYPPNQKNPKQVEDENYPGAEYTTDQGGDQSFERPSSYLTKQRPSAANLDSNNHVGSGSKQILDASSSNRPSFVLPVRPLRSKKPAGSSSIPRPFDKLPQQHAPNTRAPGYKGLIIKSASRPSRPNRPYRRESTSDFEDSSSSNLNNWFSQPFDEESDAATRLHSADFSDDYQEPNRRINYNYHPIIDFFKPEASMLQASEPFVSTQISTLELNDNTNSWKPMISSP</sequence>
<dbReference type="Gene3D" id="2.10.90.10">
    <property type="entry name" value="Cystine-knot cytokines"/>
    <property type="match status" value="1"/>
</dbReference>
<accession>A0AA39G162</accession>
<reference evidence="6" key="1">
    <citation type="journal article" date="2023" name="bioRxiv">
        <title>Scaffold-level genome assemblies of two parasitoid biocontrol wasps reveal the parthenogenesis mechanism and an associated novel virus.</title>
        <authorList>
            <person name="Inwood S."/>
            <person name="Skelly J."/>
            <person name="Guhlin J."/>
            <person name="Harrop T."/>
            <person name="Goldson S."/>
            <person name="Dearden P."/>
        </authorList>
    </citation>
    <scope>NUCLEOTIDE SEQUENCE</scope>
    <source>
        <strain evidence="6">Lincoln</strain>
        <tissue evidence="6">Whole body</tissue>
    </source>
</reference>
<dbReference type="Proteomes" id="UP001168972">
    <property type="component" value="Unassembled WGS sequence"/>
</dbReference>
<dbReference type="Pfam" id="PF16077">
    <property type="entry name" value="Spaetzle"/>
    <property type="match status" value="1"/>
</dbReference>
<feature type="region of interest" description="Disordered" evidence="4">
    <location>
        <begin position="130"/>
        <end position="159"/>
    </location>
</feature>
<keyword evidence="7" id="KW-1185">Reference proteome</keyword>
<protein>
    <recommendedName>
        <fullName evidence="5">Spaetzle domain-containing protein</fullName>
    </recommendedName>
</protein>
<evidence type="ECO:0000256" key="1">
    <source>
        <dbReference type="ARBA" id="ARBA00022729"/>
    </source>
</evidence>
<feature type="compositionally biased region" description="Polar residues" evidence="4">
    <location>
        <begin position="377"/>
        <end position="425"/>
    </location>
</feature>
<dbReference type="InterPro" id="IPR032104">
    <property type="entry name" value="Spaetzle"/>
</dbReference>
<comment type="caution">
    <text evidence="6">The sequence shown here is derived from an EMBL/GenBank/DDBJ whole genome shotgun (WGS) entry which is preliminary data.</text>
</comment>
<dbReference type="GO" id="GO:0045087">
    <property type="term" value="P:innate immune response"/>
    <property type="evidence" value="ECO:0007669"/>
    <property type="project" value="TreeGrafter"/>
</dbReference>
<keyword evidence="2" id="KW-1015">Disulfide bond</keyword>
<keyword evidence="3" id="KW-0325">Glycoprotein</keyword>
<evidence type="ECO:0000313" key="6">
    <source>
        <dbReference type="EMBL" id="KAK0179610.1"/>
    </source>
</evidence>
<dbReference type="AlphaFoldDB" id="A0AA39G162"/>
<evidence type="ECO:0000313" key="7">
    <source>
        <dbReference type="Proteomes" id="UP001168972"/>
    </source>
</evidence>
<dbReference type="InterPro" id="IPR029034">
    <property type="entry name" value="Cystine-knot_cytokine"/>
</dbReference>
<dbReference type="SUPFAM" id="SSF57501">
    <property type="entry name" value="Cystine-knot cytokines"/>
    <property type="match status" value="1"/>
</dbReference>